<name>A0A1J5PTB4_9ZZZZ</name>
<gene>
    <name evidence="1" type="ORF">GALL_499000</name>
</gene>
<accession>A0A1J5PTB4</accession>
<comment type="caution">
    <text evidence="1">The sequence shown here is derived from an EMBL/GenBank/DDBJ whole genome shotgun (WGS) entry which is preliminary data.</text>
</comment>
<evidence type="ECO:0000313" key="1">
    <source>
        <dbReference type="EMBL" id="OIQ68507.1"/>
    </source>
</evidence>
<protein>
    <submittedName>
        <fullName evidence="1">Uncharacterized protein</fullName>
    </submittedName>
</protein>
<proteinExistence type="predicted"/>
<dbReference type="EMBL" id="MLJW01005267">
    <property type="protein sequence ID" value="OIQ68507.1"/>
    <property type="molecule type" value="Genomic_DNA"/>
</dbReference>
<reference evidence="1" key="1">
    <citation type="submission" date="2016-10" db="EMBL/GenBank/DDBJ databases">
        <title>Sequence of Gallionella enrichment culture.</title>
        <authorList>
            <person name="Poehlein A."/>
            <person name="Muehling M."/>
            <person name="Daniel R."/>
        </authorList>
    </citation>
    <scope>NUCLEOTIDE SEQUENCE</scope>
</reference>
<dbReference type="AlphaFoldDB" id="A0A1J5PTB4"/>
<sequence length="59" mass="6495">MANVRKKHSVDFKAKVALSALREDGTVAELSSLPLDTRLDLDIYAGDIRHIARRAVYGA</sequence>
<organism evidence="1">
    <name type="scientific">mine drainage metagenome</name>
    <dbReference type="NCBI Taxonomy" id="410659"/>
    <lineage>
        <taxon>unclassified sequences</taxon>
        <taxon>metagenomes</taxon>
        <taxon>ecological metagenomes</taxon>
    </lineage>
</organism>